<dbReference type="InterPro" id="IPR050524">
    <property type="entry name" value="APC_YAT"/>
</dbReference>
<dbReference type="OrthoDB" id="10062876at2759"/>
<dbReference type="Gene3D" id="1.20.1740.10">
    <property type="entry name" value="Amino acid/polyamine transporter I"/>
    <property type="match status" value="1"/>
</dbReference>
<dbReference type="AlphaFoldDB" id="A0A409VTS8"/>
<sequence>MDQETQSPLPMDLASEKNGTNSVPGELVDVETASYVENDKVRRSLQQRHLSMIALAGMIGTGLFLSSGRALANAGPLGCLLAFVIMGTVTASIGEPLRFLGTVFVETDSQKAYISAEMSAFKPVEAGFVRHATMWLGRSTGLAIGWNFWYSMAITMPAEISAATTLVGFWRPTLNQAIPISILWLAIAVINFSPVRLYGEFEFYFAILKVGFSQIALIIFFLIAGIVLDLGGFPQQNYIGSRYWRHPYHLFREYTASGAEGRFLGFWSAMISAAFAYGNVQVVAIAGAETRNPRKAIPTALKRTFTRVIVFYVASIFVVSLIVPADDPRLSLPTGDVT</sequence>
<feature type="transmembrane region" description="Helical" evidence="6">
    <location>
        <begin position="206"/>
        <end position="228"/>
    </location>
</feature>
<comment type="caution">
    <text evidence="8">The sequence shown here is derived from an EMBL/GenBank/DDBJ whole genome shotgun (WGS) entry which is preliminary data.</text>
</comment>
<dbReference type="STRING" id="93625.A0A409VTS8"/>
<feature type="transmembrane region" description="Helical" evidence="6">
    <location>
        <begin position="50"/>
        <end position="68"/>
    </location>
</feature>
<protein>
    <recommendedName>
        <fullName evidence="7">Amino acid permease/ SLC12A domain-containing protein</fullName>
    </recommendedName>
</protein>
<proteinExistence type="predicted"/>
<comment type="subcellular location">
    <subcellularLocation>
        <location evidence="1">Membrane</location>
        <topology evidence="1">Multi-pass membrane protein</topology>
    </subcellularLocation>
</comment>
<keyword evidence="9" id="KW-1185">Reference proteome</keyword>
<evidence type="ECO:0000313" key="9">
    <source>
        <dbReference type="Proteomes" id="UP000283269"/>
    </source>
</evidence>
<evidence type="ECO:0000256" key="6">
    <source>
        <dbReference type="SAM" id="Phobius"/>
    </source>
</evidence>
<feature type="transmembrane region" description="Helical" evidence="6">
    <location>
        <begin position="148"/>
        <end position="170"/>
    </location>
</feature>
<gene>
    <name evidence="8" type="ORF">CVT25_012920</name>
</gene>
<keyword evidence="4 6" id="KW-0472">Membrane</keyword>
<reference evidence="8 9" key="1">
    <citation type="journal article" date="2018" name="Evol. Lett.">
        <title>Horizontal gene cluster transfer increased hallucinogenic mushroom diversity.</title>
        <authorList>
            <person name="Reynolds H.T."/>
            <person name="Vijayakumar V."/>
            <person name="Gluck-Thaler E."/>
            <person name="Korotkin H.B."/>
            <person name="Matheny P.B."/>
            <person name="Slot J.C."/>
        </authorList>
    </citation>
    <scope>NUCLEOTIDE SEQUENCE [LARGE SCALE GENOMIC DNA]</scope>
    <source>
        <strain evidence="8 9">2631</strain>
    </source>
</reference>
<dbReference type="PIRSF" id="PIRSF006060">
    <property type="entry name" value="AA_transporter"/>
    <property type="match status" value="1"/>
</dbReference>
<evidence type="ECO:0000256" key="1">
    <source>
        <dbReference type="ARBA" id="ARBA00004141"/>
    </source>
</evidence>
<dbReference type="PANTHER" id="PTHR43341">
    <property type="entry name" value="AMINO ACID PERMEASE"/>
    <property type="match status" value="1"/>
</dbReference>
<feature type="transmembrane region" description="Helical" evidence="6">
    <location>
        <begin position="264"/>
        <end position="287"/>
    </location>
</feature>
<dbReference type="Proteomes" id="UP000283269">
    <property type="component" value="Unassembled WGS sequence"/>
</dbReference>
<keyword evidence="2 6" id="KW-0812">Transmembrane</keyword>
<evidence type="ECO:0000256" key="3">
    <source>
        <dbReference type="ARBA" id="ARBA00022989"/>
    </source>
</evidence>
<keyword evidence="3 6" id="KW-1133">Transmembrane helix</keyword>
<feature type="transmembrane region" description="Helical" evidence="6">
    <location>
        <begin position="74"/>
        <end position="94"/>
    </location>
</feature>
<evidence type="ECO:0000259" key="7">
    <source>
        <dbReference type="Pfam" id="PF00324"/>
    </source>
</evidence>
<dbReference type="Pfam" id="PF00324">
    <property type="entry name" value="AA_permease"/>
    <property type="match status" value="1"/>
</dbReference>
<accession>A0A409VTS8</accession>
<dbReference type="InterPro" id="IPR004841">
    <property type="entry name" value="AA-permease/SLC12A_dom"/>
</dbReference>
<feature type="non-terminal residue" evidence="8">
    <location>
        <position position="338"/>
    </location>
</feature>
<dbReference type="EMBL" id="NHYD01003927">
    <property type="protein sequence ID" value="PPQ69682.1"/>
    <property type="molecule type" value="Genomic_DNA"/>
</dbReference>
<evidence type="ECO:0000256" key="4">
    <source>
        <dbReference type="ARBA" id="ARBA00023136"/>
    </source>
</evidence>
<feature type="domain" description="Amino acid permease/ SLC12A" evidence="7">
    <location>
        <begin position="49"/>
        <end position="330"/>
    </location>
</feature>
<feature type="transmembrane region" description="Helical" evidence="6">
    <location>
        <begin position="308"/>
        <end position="325"/>
    </location>
</feature>
<dbReference type="PANTHER" id="PTHR43341:SF18">
    <property type="entry name" value="AMINO ACID PERMEASE_ SLC12A DOMAIN-CONTAINING PROTEIN"/>
    <property type="match status" value="1"/>
</dbReference>
<evidence type="ECO:0000256" key="2">
    <source>
        <dbReference type="ARBA" id="ARBA00022692"/>
    </source>
</evidence>
<feature type="transmembrane region" description="Helical" evidence="6">
    <location>
        <begin position="176"/>
        <end position="194"/>
    </location>
</feature>
<name>A0A409VTS8_PSICY</name>
<dbReference type="GO" id="GO:0016020">
    <property type="term" value="C:membrane"/>
    <property type="evidence" value="ECO:0007669"/>
    <property type="project" value="UniProtKB-SubCell"/>
</dbReference>
<feature type="region of interest" description="Disordered" evidence="5">
    <location>
        <begin position="1"/>
        <end position="23"/>
    </location>
</feature>
<evidence type="ECO:0000256" key="5">
    <source>
        <dbReference type="SAM" id="MobiDB-lite"/>
    </source>
</evidence>
<dbReference type="GO" id="GO:0015171">
    <property type="term" value="F:amino acid transmembrane transporter activity"/>
    <property type="evidence" value="ECO:0007669"/>
    <property type="project" value="TreeGrafter"/>
</dbReference>
<evidence type="ECO:0000313" key="8">
    <source>
        <dbReference type="EMBL" id="PPQ69682.1"/>
    </source>
</evidence>
<organism evidence="8 9">
    <name type="scientific">Psilocybe cyanescens</name>
    <dbReference type="NCBI Taxonomy" id="93625"/>
    <lineage>
        <taxon>Eukaryota</taxon>
        <taxon>Fungi</taxon>
        <taxon>Dikarya</taxon>
        <taxon>Basidiomycota</taxon>
        <taxon>Agaricomycotina</taxon>
        <taxon>Agaricomycetes</taxon>
        <taxon>Agaricomycetidae</taxon>
        <taxon>Agaricales</taxon>
        <taxon>Agaricineae</taxon>
        <taxon>Strophariaceae</taxon>
        <taxon>Psilocybe</taxon>
    </lineage>
</organism>
<dbReference type="InParanoid" id="A0A409VTS8"/>